<evidence type="ECO:0000259" key="4">
    <source>
        <dbReference type="PROSITE" id="PS50893"/>
    </source>
</evidence>
<keyword evidence="3 5" id="KW-0067">ATP-binding</keyword>
<keyword evidence="6" id="KW-1185">Reference proteome</keyword>
<protein>
    <submittedName>
        <fullName evidence="5">ABC-2 type transport system ATP-binding protein</fullName>
    </submittedName>
</protein>
<dbReference type="EMBL" id="FQXS01000023">
    <property type="protein sequence ID" value="SHI03617.1"/>
    <property type="molecule type" value="Genomic_DNA"/>
</dbReference>
<dbReference type="AlphaFoldDB" id="A0A1M5XUY7"/>
<feature type="domain" description="ABC transporter" evidence="4">
    <location>
        <begin position="152"/>
        <end position="381"/>
    </location>
</feature>
<dbReference type="SMART" id="SM00382">
    <property type="entry name" value="AAA"/>
    <property type="match status" value="1"/>
</dbReference>
<proteinExistence type="predicted"/>
<dbReference type="InterPro" id="IPR025302">
    <property type="entry name" value="DrrA1/2-like_C"/>
</dbReference>
<dbReference type="InterPro" id="IPR027417">
    <property type="entry name" value="P-loop_NTPase"/>
</dbReference>
<evidence type="ECO:0000313" key="5">
    <source>
        <dbReference type="EMBL" id="SHI03617.1"/>
    </source>
</evidence>
<dbReference type="GO" id="GO:0016887">
    <property type="term" value="F:ATP hydrolysis activity"/>
    <property type="evidence" value="ECO:0007669"/>
    <property type="project" value="InterPro"/>
</dbReference>
<reference evidence="5 6" key="1">
    <citation type="submission" date="2016-11" db="EMBL/GenBank/DDBJ databases">
        <authorList>
            <person name="Jaros S."/>
            <person name="Januszkiewicz K."/>
            <person name="Wedrychowicz H."/>
        </authorList>
    </citation>
    <scope>NUCLEOTIDE SEQUENCE [LARGE SCALE GENOMIC DNA]</scope>
    <source>
        <strain evidence="5 6">DSM 9705</strain>
    </source>
</reference>
<accession>A0A1M5XUY7</accession>
<organism evidence="5 6">
    <name type="scientific">Desulfofustis glycolicus DSM 9705</name>
    <dbReference type="NCBI Taxonomy" id="1121409"/>
    <lineage>
        <taxon>Bacteria</taxon>
        <taxon>Pseudomonadati</taxon>
        <taxon>Thermodesulfobacteriota</taxon>
        <taxon>Desulfobulbia</taxon>
        <taxon>Desulfobulbales</taxon>
        <taxon>Desulfocapsaceae</taxon>
        <taxon>Desulfofustis</taxon>
    </lineage>
</organism>
<dbReference type="InterPro" id="IPR003439">
    <property type="entry name" value="ABC_transporter-like_ATP-bd"/>
</dbReference>
<dbReference type="Gene3D" id="3.40.50.300">
    <property type="entry name" value="P-loop containing nucleotide triphosphate hydrolases"/>
    <property type="match status" value="2"/>
</dbReference>
<dbReference type="InterPro" id="IPR003593">
    <property type="entry name" value="AAA+_ATPase"/>
</dbReference>
<dbReference type="PANTHER" id="PTHR43038">
    <property type="entry name" value="ATP-BINDING CASSETTE, SUB-FAMILY H, MEMBER 1"/>
    <property type="match status" value="1"/>
</dbReference>
<name>A0A1M5XUY7_9BACT</name>
<dbReference type="PANTHER" id="PTHR43038:SF3">
    <property type="entry name" value="ABC TRANSPORTER G FAMILY MEMBER 20 ISOFORM X1"/>
    <property type="match status" value="1"/>
</dbReference>
<evidence type="ECO:0000256" key="2">
    <source>
        <dbReference type="ARBA" id="ARBA00022741"/>
    </source>
</evidence>
<evidence type="ECO:0000256" key="1">
    <source>
        <dbReference type="ARBA" id="ARBA00022448"/>
    </source>
</evidence>
<dbReference type="SUPFAM" id="SSF52540">
    <property type="entry name" value="P-loop containing nucleoside triphosphate hydrolases"/>
    <property type="match status" value="2"/>
</dbReference>
<keyword evidence="2" id="KW-0547">Nucleotide-binding</keyword>
<dbReference type="PROSITE" id="PS50893">
    <property type="entry name" value="ABC_TRANSPORTER_2"/>
    <property type="match status" value="1"/>
</dbReference>
<dbReference type="Pfam" id="PF00005">
    <property type="entry name" value="ABC_tran"/>
    <property type="match status" value="1"/>
</dbReference>
<dbReference type="Pfam" id="PF13732">
    <property type="entry name" value="DrrA1-3_C"/>
    <property type="match status" value="1"/>
</dbReference>
<gene>
    <name evidence="5" type="ORF">SAMN02745124_03382</name>
</gene>
<dbReference type="Proteomes" id="UP000184139">
    <property type="component" value="Unassembled WGS sequence"/>
</dbReference>
<keyword evidence="1" id="KW-0813">Transport</keyword>
<dbReference type="STRING" id="1121409.SAMN02745124_03382"/>
<dbReference type="GO" id="GO:0005524">
    <property type="term" value="F:ATP binding"/>
    <property type="evidence" value="ECO:0007669"/>
    <property type="project" value="UniProtKB-KW"/>
</dbReference>
<evidence type="ECO:0000256" key="3">
    <source>
        <dbReference type="ARBA" id="ARBA00022840"/>
    </source>
</evidence>
<evidence type="ECO:0000313" key="6">
    <source>
        <dbReference type="Proteomes" id="UP000184139"/>
    </source>
</evidence>
<dbReference type="RefSeq" id="WP_244155879.1">
    <property type="nucleotide sequence ID" value="NZ_FQXS01000023.1"/>
</dbReference>
<sequence>MLRDGVTILVATAFLDEAERCDRIALLNHGSVIASGRPEEVKRLVRGRILTIRSNNSRVIATLLSREQSIGSVSIFGDAVHVVCDDLSTAEKRSRQLLEKNRIEWQQMSETPPSLEDVFLSALQENGVETSSGPTDLTGSAVSSAGNGTIAVQVRDLTRRFKNFTAVDTISFTVNRGEIYGFLGPNCAGKSTTIRMLCGLLRPSSGIGTVAGFDILRQPESIKQHIGYMSQRFSLYDDLRVRENIEFYGGIYGLHGAHLQRRKTWALEMSGLREHQDSLTAILSIGWKQRLALACAILHEPPVLFLDEPTSGVDPLSRRRFWELIYAMAESGVTVFVTTHYMEEAEYCDRLALIYNGRIIAAGSPRELKNTAMKETILDLHCQNPQAMIDPLLDLPEVLDAALFGAAIHITAADGAAARSTVTRRLRELGNPPTSIRVISPSMEDVFVSLIEREVRQSGSEPGPVSK</sequence>